<evidence type="ECO:0000313" key="2">
    <source>
        <dbReference type="Proteomes" id="UP000533429"/>
    </source>
</evidence>
<evidence type="ECO:0000313" key="1">
    <source>
        <dbReference type="EMBL" id="NVP03309.1"/>
    </source>
</evidence>
<accession>A0A7Y7UFU4</accession>
<protein>
    <submittedName>
        <fullName evidence="1">Uncharacterized protein</fullName>
    </submittedName>
</protein>
<gene>
    <name evidence="1" type="ORF">HWA77_24190</name>
</gene>
<comment type="caution">
    <text evidence="1">The sequence shown here is derived from an EMBL/GenBank/DDBJ whole genome shotgun (WGS) entry which is preliminary data.</text>
</comment>
<name>A0A7Y7UFU4_PHODD</name>
<proteinExistence type="predicted"/>
<sequence>MTDKDLFQEIEAWQKCCATKKKTNQTPTVDNGDLATWKQHKQALHIKERFKKCQTNKNILALPTMALPPLM</sequence>
<reference evidence="1 2" key="1">
    <citation type="submission" date="2020-06" db="EMBL/GenBank/DDBJ databases">
        <title>Photobacterium damselae subsp. damselae comparative genomics.</title>
        <authorList>
            <person name="Osorio C.R."/>
        </authorList>
    </citation>
    <scope>NUCLEOTIDE SEQUENCE [LARGE SCALE GENOMIC DNA]</scope>
    <source>
        <strain evidence="1 2">TW250/03</strain>
    </source>
</reference>
<dbReference type="RefSeq" id="WP_135300549.1">
    <property type="nucleotide sequence ID" value="NZ_JABXOQ010000111.1"/>
</dbReference>
<organism evidence="1 2">
    <name type="scientific">Photobacterium damselae subsp. damselae</name>
    <name type="common">Listonella damsela</name>
    <dbReference type="NCBI Taxonomy" id="85581"/>
    <lineage>
        <taxon>Bacteria</taxon>
        <taxon>Pseudomonadati</taxon>
        <taxon>Pseudomonadota</taxon>
        <taxon>Gammaproteobacteria</taxon>
        <taxon>Vibrionales</taxon>
        <taxon>Vibrionaceae</taxon>
        <taxon>Photobacterium</taxon>
    </lineage>
</organism>
<dbReference type="EMBL" id="JABXOR010001567">
    <property type="protein sequence ID" value="NVP03309.1"/>
    <property type="molecule type" value="Genomic_DNA"/>
</dbReference>
<dbReference type="AlphaFoldDB" id="A0A7Y7UFU4"/>
<dbReference type="Proteomes" id="UP000533429">
    <property type="component" value="Unassembled WGS sequence"/>
</dbReference>